<proteinExistence type="predicted"/>
<dbReference type="EMBL" id="PGGS01000380">
    <property type="protein sequence ID" value="PNH04531.1"/>
    <property type="molecule type" value="Genomic_DNA"/>
</dbReference>
<evidence type="ECO:0000256" key="1">
    <source>
        <dbReference type="SAM" id="Coils"/>
    </source>
</evidence>
<keyword evidence="1" id="KW-0175">Coiled coil</keyword>
<dbReference type="AlphaFoldDB" id="A0A2J7ZW62"/>
<keyword evidence="2" id="KW-0812">Transmembrane</keyword>
<protein>
    <submittedName>
        <fullName evidence="3">Uncharacterized protein</fullName>
    </submittedName>
</protein>
<organism evidence="3 4">
    <name type="scientific">Tetrabaena socialis</name>
    <dbReference type="NCBI Taxonomy" id="47790"/>
    <lineage>
        <taxon>Eukaryota</taxon>
        <taxon>Viridiplantae</taxon>
        <taxon>Chlorophyta</taxon>
        <taxon>core chlorophytes</taxon>
        <taxon>Chlorophyceae</taxon>
        <taxon>CS clade</taxon>
        <taxon>Chlamydomonadales</taxon>
        <taxon>Tetrabaenaceae</taxon>
        <taxon>Tetrabaena</taxon>
    </lineage>
</organism>
<comment type="caution">
    <text evidence="3">The sequence shown here is derived from an EMBL/GenBank/DDBJ whole genome shotgun (WGS) entry which is preliminary data.</text>
</comment>
<sequence length="159" mass="17804">MRSHQRPMCGLPARDLSRLCRPTVPLSSRRVATAFQASASGDASSGQGFVLELALMQLSGQMKLLTEKQEERHMVQEQRYEKQEERYRVQEARFQEQQEQLKEQQGQLEALVAQCTELNVTVKELNVTVKGICGGGIISVVLILLVSLINFQLCALLST</sequence>
<reference evidence="3 4" key="1">
    <citation type="journal article" date="2017" name="Mol. Biol. Evol.">
        <title>The 4-celled Tetrabaena socialis nuclear genome reveals the essential components for genetic control of cell number at the origin of multicellularity in the volvocine lineage.</title>
        <authorList>
            <person name="Featherston J."/>
            <person name="Arakaki Y."/>
            <person name="Hanschen E.R."/>
            <person name="Ferris P.J."/>
            <person name="Michod R.E."/>
            <person name="Olson B.J.S.C."/>
            <person name="Nozaki H."/>
            <person name="Durand P.M."/>
        </authorList>
    </citation>
    <scope>NUCLEOTIDE SEQUENCE [LARGE SCALE GENOMIC DNA]</scope>
    <source>
        <strain evidence="3 4">NIES-571</strain>
    </source>
</reference>
<evidence type="ECO:0000313" key="4">
    <source>
        <dbReference type="Proteomes" id="UP000236333"/>
    </source>
</evidence>
<keyword evidence="2" id="KW-1133">Transmembrane helix</keyword>
<dbReference type="Proteomes" id="UP000236333">
    <property type="component" value="Unassembled WGS sequence"/>
</dbReference>
<evidence type="ECO:0000256" key="2">
    <source>
        <dbReference type="SAM" id="Phobius"/>
    </source>
</evidence>
<gene>
    <name evidence="3" type="ORF">TSOC_009272</name>
</gene>
<evidence type="ECO:0000313" key="3">
    <source>
        <dbReference type="EMBL" id="PNH04531.1"/>
    </source>
</evidence>
<name>A0A2J7ZW62_9CHLO</name>
<keyword evidence="4" id="KW-1185">Reference proteome</keyword>
<keyword evidence="2" id="KW-0472">Membrane</keyword>
<feature type="transmembrane region" description="Helical" evidence="2">
    <location>
        <begin position="132"/>
        <end position="153"/>
    </location>
</feature>
<accession>A0A2J7ZW62</accession>
<feature type="coiled-coil region" evidence="1">
    <location>
        <begin position="66"/>
        <end position="121"/>
    </location>
</feature>